<dbReference type="PROSITE" id="PS50004">
    <property type="entry name" value="C2"/>
    <property type="match status" value="1"/>
</dbReference>
<evidence type="ECO:0000313" key="8">
    <source>
        <dbReference type="Proteomes" id="UP000886998"/>
    </source>
</evidence>
<dbReference type="EMBL" id="BMAV01016476">
    <property type="protein sequence ID" value="GFY67256.1"/>
    <property type="molecule type" value="Genomic_DNA"/>
</dbReference>
<evidence type="ECO:0000256" key="5">
    <source>
        <dbReference type="ARBA" id="ARBA00023136"/>
    </source>
</evidence>
<keyword evidence="2" id="KW-0812">Transmembrane</keyword>
<dbReference type="InterPro" id="IPR037721">
    <property type="entry name" value="Ferlin"/>
</dbReference>
<organism evidence="7 8">
    <name type="scientific">Trichonephila inaurata madagascariensis</name>
    <dbReference type="NCBI Taxonomy" id="2747483"/>
    <lineage>
        <taxon>Eukaryota</taxon>
        <taxon>Metazoa</taxon>
        <taxon>Ecdysozoa</taxon>
        <taxon>Arthropoda</taxon>
        <taxon>Chelicerata</taxon>
        <taxon>Arachnida</taxon>
        <taxon>Araneae</taxon>
        <taxon>Araneomorphae</taxon>
        <taxon>Entelegynae</taxon>
        <taxon>Araneoidea</taxon>
        <taxon>Nephilidae</taxon>
        <taxon>Trichonephila</taxon>
        <taxon>Trichonephila inaurata</taxon>
    </lineage>
</organism>
<dbReference type="Pfam" id="PF00168">
    <property type="entry name" value="C2"/>
    <property type="match status" value="1"/>
</dbReference>
<keyword evidence="4" id="KW-1133">Transmembrane helix</keyword>
<dbReference type="SMART" id="SM00239">
    <property type="entry name" value="C2"/>
    <property type="match status" value="1"/>
</dbReference>
<keyword evidence="8" id="KW-1185">Reference proteome</keyword>
<evidence type="ECO:0000256" key="3">
    <source>
        <dbReference type="ARBA" id="ARBA00022737"/>
    </source>
</evidence>
<feature type="domain" description="C2" evidence="6">
    <location>
        <begin position="24"/>
        <end position="154"/>
    </location>
</feature>
<sequence length="225" mass="25746">MSKKNLFFQLWERGRSLKLTIDNLFDDDDEDTDEEKDSQFALLSVKIYRADGLPSFNRCFLSQIKKRCAMENGVFIDPYVQVFFAGLKGSTSKRKRTLSPEWNEEIVFTTKFPLPTEPIVVQVRDDDFVINNDIGTVAIPLDKISCSDEHGFLPNFGPSYVYLRDQKNPEDVNYNGRLLMAITTEIFEGNLYTKSDVKLDQTIPPPEVSTYLPKMSTARCCTLPT</sequence>
<dbReference type="InterPro" id="IPR000008">
    <property type="entry name" value="C2_dom"/>
</dbReference>
<gene>
    <name evidence="7" type="primary">Otof_5</name>
    <name evidence="7" type="ORF">TNIN_440511</name>
</gene>
<comment type="caution">
    <text evidence="7">The sequence shown here is derived from an EMBL/GenBank/DDBJ whole genome shotgun (WGS) entry which is preliminary data.</text>
</comment>
<dbReference type="PANTHER" id="PTHR12546">
    <property type="entry name" value="FER-1-LIKE"/>
    <property type="match status" value="1"/>
</dbReference>
<dbReference type="GO" id="GO:0007009">
    <property type="term" value="P:plasma membrane organization"/>
    <property type="evidence" value="ECO:0007669"/>
    <property type="project" value="TreeGrafter"/>
</dbReference>
<evidence type="ECO:0000256" key="2">
    <source>
        <dbReference type="ARBA" id="ARBA00022692"/>
    </source>
</evidence>
<dbReference type="SUPFAM" id="SSF49562">
    <property type="entry name" value="C2 domain (Calcium/lipid-binding domain, CaLB)"/>
    <property type="match status" value="1"/>
</dbReference>
<proteinExistence type="predicted"/>
<accession>A0A8X6Y6Z5</accession>
<dbReference type="AlphaFoldDB" id="A0A8X6Y6Z5"/>
<dbReference type="GO" id="GO:0016020">
    <property type="term" value="C:membrane"/>
    <property type="evidence" value="ECO:0007669"/>
    <property type="project" value="UniProtKB-SubCell"/>
</dbReference>
<evidence type="ECO:0000256" key="1">
    <source>
        <dbReference type="ARBA" id="ARBA00004167"/>
    </source>
</evidence>
<evidence type="ECO:0000259" key="6">
    <source>
        <dbReference type="PROSITE" id="PS50004"/>
    </source>
</evidence>
<keyword evidence="3" id="KW-0677">Repeat</keyword>
<evidence type="ECO:0000256" key="4">
    <source>
        <dbReference type="ARBA" id="ARBA00022989"/>
    </source>
</evidence>
<keyword evidence="5" id="KW-0472">Membrane</keyword>
<comment type="subcellular location">
    <subcellularLocation>
        <location evidence="1">Membrane</location>
        <topology evidence="1">Single-pass membrane protein</topology>
    </subcellularLocation>
</comment>
<dbReference type="Proteomes" id="UP000886998">
    <property type="component" value="Unassembled WGS sequence"/>
</dbReference>
<evidence type="ECO:0000313" key="7">
    <source>
        <dbReference type="EMBL" id="GFY67256.1"/>
    </source>
</evidence>
<dbReference type="OrthoDB" id="10059618at2759"/>
<dbReference type="InterPro" id="IPR035892">
    <property type="entry name" value="C2_domain_sf"/>
</dbReference>
<name>A0A8X6Y6Z5_9ARAC</name>
<protein>
    <submittedName>
        <fullName evidence="7">Otoferlin</fullName>
    </submittedName>
</protein>
<reference evidence="7" key="1">
    <citation type="submission" date="2020-08" db="EMBL/GenBank/DDBJ databases">
        <title>Multicomponent nature underlies the extraordinary mechanical properties of spider dragline silk.</title>
        <authorList>
            <person name="Kono N."/>
            <person name="Nakamura H."/>
            <person name="Mori M."/>
            <person name="Yoshida Y."/>
            <person name="Ohtoshi R."/>
            <person name="Malay A.D."/>
            <person name="Moran D.A.P."/>
            <person name="Tomita M."/>
            <person name="Numata K."/>
            <person name="Arakawa K."/>
        </authorList>
    </citation>
    <scope>NUCLEOTIDE SEQUENCE</scope>
</reference>
<dbReference type="Gene3D" id="2.60.40.150">
    <property type="entry name" value="C2 domain"/>
    <property type="match status" value="1"/>
</dbReference>
<dbReference type="PANTHER" id="PTHR12546:SF60">
    <property type="entry name" value="MISFIRE, ISOFORM F"/>
    <property type="match status" value="1"/>
</dbReference>